<feature type="region of interest" description="Disordered" evidence="2">
    <location>
        <begin position="192"/>
        <end position="322"/>
    </location>
</feature>
<feature type="region of interest" description="Disordered" evidence="2">
    <location>
        <begin position="672"/>
        <end position="745"/>
    </location>
</feature>
<feature type="region of interest" description="Disordered" evidence="2">
    <location>
        <begin position="437"/>
        <end position="505"/>
    </location>
</feature>
<keyword evidence="1" id="KW-0175">Coiled coil</keyword>
<feature type="region of interest" description="Disordered" evidence="2">
    <location>
        <begin position="337"/>
        <end position="407"/>
    </location>
</feature>
<protein>
    <submittedName>
        <fullName evidence="3">Uncharacterized protein</fullName>
    </submittedName>
</protein>
<feature type="compositionally biased region" description="Polar residues" evidence="2">
    <location>
        <begin position="239"/>
        <end position="253"/>
    </location>
</feature>
<dbReference type="AlphaFoldDB" id="A0A0C9UQC8"/>
<feature type="region of interest" description="Disordered" evidence="2">
    <location>
        <begin position="808"/>
        <end position="846"/>
    </location>
</feature>
<feature type="compositionally biased region" description="Polar residues" evidence="2">
    <location>
        <begin position="535"/>
        <end position="550"/>
    </location>
</feature>
<feature type="compositionally biased region" description="Basic and acidic residues" evidence="2">
    <location>
        <begin position="626"/>
        <end position="635"/>
    </location>
</feature>
<name>A0A0C9UQC8_SPHS4</name>
<feature type="compositionally biased region" description="Low complexity" evidence="2">
    <location>
        <begin position="684"/>
        <end position="696"/>
    </location>
</feature>
<feature type="compositionally biased region" description="Low complexity" evidence="2">
    <location>
        <begin position="309"/>
        <end position="322"/>
    </location>
</feature>
<feature type="region of interest" description="Disordered" evidence="2">
    <location>
        <begin position="520"/>
        <end position="652"/>
    </location>
</feature>
<feature type="region of interest" description="Disordered" evidence="2">
    <location>
        <begin position="1"/>
        <end position="109"/>
    </location>
</feature>
<feature type="compositionally biased region" description="Low complexity" evidence="2">
    <location>
        <begin position="458"/>
        <end position="490"/>
    </location>
</feature>
<feature type="compositionally biased region" description="Basic and acidic residues" evidence="2">
    <location>
        <begin position="219"/>
        <end position="229"/>
    </location>
</feature>
<feature type="compositionally biased region" description="Polar residues" evidence="2">
    <location>
        <begin position="709"/>
        <end position="718"/>
    </location>
</feature>
<accession>A0A0C9UQC8</accession>
<feature type="compositionally biased region" description="Polar residues" evidence="2">
    <location>
        <begin position="73"/>
        <end position="84"/>
    </location>
</feature>
<sequence length="846" mass="92035">MFPSRTHQAPKDRKARVPHAPYSSPPLSPATESIYSCDEYSPRSQYAPESVGSPRLTGYPISLTGLNDEDETATISSGNKNDSSPILPDDDFVSFTSSPTPTPMDQDAANRRETEFRNGLGDNLADEVTNEVRNDLAPKMRFVSPAPWEIRDDEDPSYDDEYVGASDALSIISGKFGGWRYRESEKPTIRSLALASMRSTSPNTPSPPGQKDSFSIGRKTQELDRDDVSAHYMRGDSMSGKQSNPFGNSPRSSDSTDEKPSITARHRLPNSQFRDTSPAPPPDNYPSSYSRPFRGQGVSHRQEREESIFHFSSSSLSPSRMFHPYAHPEVVASSESLVPATPGISHQRLSDEQQLDVTIRRSSESSSSPRHNQSTIRKASAPELPIRKLPSRTKMSSHEEAEELSSHVFPVQSSAAWPGAAPFSDYSSSPMNNLISLEQARARVQKGKEQVNTTPPKSTSVATASFSSSPSTETISEKSSSTSRQRTMSTGKRSIAGGDGDPIAAPKALKHKRSAFLKLFSGKEKDSPPKERDATTISISDPILRSTSTPPRMGWMESNSDIPPVPPLQNIKRIPPPSLSIVVSSPSVPVPDPDGQDSIMLAPSPSTTVNSPPDNSQYLYSSRLTLEGHRPRPDSGVRPPASAPPSQTRFAGLSLRPVSTIFSAGFTDILGDLSSPPPADQSFPSSRSNPSPRTPNIGSSPTLPAFEASRSNSMSTASDYPLTPTNTHPLPNIPTLSSPSSSTSYENPNAVIASLQTEMANLRKIHQRQVWELEGQVRDLKEEMEQLRNTGECEVCGADKQERRMTMMRAKSGRPRAGTTVSVVDRPRPKNARPSVERSVFGGNIG</sequence>
<keyword evidence="4" id="KW-1185">Reference proteome</keyword>
<dbReference type="Proteomes" id="UP000054279">
    <property type="component" value="Unassembled WGS sequence"/>
</dbReference>
<feature type="compositionally biased region" description="Polar residues" evidence="2">
    <location>
        <begin position="604"/>
        <end position="624"/>
    </location>
</feature>
<reference evidence="3 4" key="1">
    <citation type="submission" date="2014-06" db="EMBL/GenBank/DDBJ databases">
        <title>Evolutionary Origins and Diversification of the Mycorrhizal Mutualists.</title>
        <authorList>
            <consortium name="DOE Joint Genome Institute"/>
            <consortium name="Mycorrhizal Genomics Consortium"/>
            <person name="Kohler A."/>
            <person name="Kuo A."/>
            <person name="Nagy L.G."/>
            <person name="Floudas D."/>
            <person name="Copeland A."/>
            <person name="Barry K.W."/>
            <person name="Cichocki N."/>
            <person name="Veneault-Fourrey C."/>
            <person name="LaButti K."/>
            <person name="Lindquist E.A."/>
            <person name="Lipzen A."/>
            <person name="Lundell T."/>
            <person name="Morin E."/>
            <person name="Murat C."/>
            <person name="Riley R."/>
            <person name="Ohm R."/>
            <person name="Sun H."/>
            <person name="Tunlid A."/>
            <person name="Henrissat B."/>
            <person name="Grigoriev I.V."/>
            <person name="Hibbett D.S."/>
            <person name="Martin F."/>
        </authorList>
    </citation>
    <scope>NUCLEOTIDE SEQUENCE [LARGE SCALE GENOMIC DNA]</scope>
    <source>
        <strain evidence="3 4">SS14</strain>
    </source>
</reference>
<evidence type="ECO:0000256" key="1">
    <source>
        <dbReference type="SAM" id="Coils"/>
    </source>
</evidence>
<evidence type="ECO:0000256" key="2">
    <source>
        <dbReference type="SAM" id="MobiDB-lite"/>
    </source>
</evidence>
<gene>
    <name evidence="3" type="ORF">M422DRAFT_251336</name>
</gene>
<dbReference type="EMBL" id="KN837113">
    <property type="protein sequence ID" value="KIJ45143.1"/>
    <property type="molecule type" value="Genomic_DNA"/>
</dbReference>
<feature type="compositionally biased region" description="Low complexity" evidence="2">
    <location>
        <begin position="721"/>
        <end position="744"/>
    </location>
</feature>
<evidence type="ECO:0000313" key="4">
    <source>
        <dbReference type="Proteomes" id="UP000054279"/>
    </source>
</evidence>
<evidence type="ECO:0000313" key="3">
    <source>
        <dbReference type="EMBL" id="KIJ45143.1"/>
    </source>
</evidence>
<dbReference type="OrthoDB" id="2565072at2759"/>
<organism evidence="3 4">
    <name type="scientific">Sphaerobolus stellatus (strain SS14)</name>
    <dbReference type="NCBI Taxonomy" id="990650"/>
    <lineage>
        <taxon>Eukaryota</taxon>
        <taxon>Fungi</taxon>
        <taxon>Dikarya</taxon>
        <taxon>Basidiomycota</taxon>
        <taxon>Agaricomycotina</taxon>
        <taxon>Agaricomycetes</taxon>
        <taxon>Phallomycetidae</taxon>
        <taxon>Geastrales</taxon>
        <taxon>Sphaerobolaceae</taxon>
        <taxon>Sphaerobolus</taxon>
    </lineage>
</organism>
<feature type="coiled-coil region" evidence="1">
    <location>
        <begin position="763"/>
        <end position="790"/>
    </location>
</feature>
<dbReference type="HOGENOM" id="CLU_017133_0_0_1"/>
<proteinExistence type="predicted"/>
<feature type="compositionally biased region" description="Basic and acidic residues" evidence="2">
    <location>
        <begin position="521"/>
        <end position="534"/>
    </location>
</feature>